<dbReference type="Proteomes" id="UP000243459">
    <property type="component" value="Chromosome 4"/>
</dbReference>
<dbReference type="InterPro" id="IPR004294">
    <property type="entry name" value="Carotenoid_Oase"/>
</dbReference>
<reference evidence="8" key="1">
    <citation type="journal article" date="2017" name="Nat. Commun.">
        <title>The asparagus genome sheds light on the origin and evolution of a young Y chromosome.</title>
        <authorList>
            <person name="Harkess A."/>
            <person name="Zhou J."/>
            <person name="Xu C."/>
            <person name="Bowers J.E."/>
            <person name="Van der Hulst R."/>
            <person name="Ayyampalayam S."/>
            <person name="Mercati F."/>
            <person name="Riccardi P."/>
            <person name="McKain M.R."/>
            <person name="Kakrana A."/>
            <person name="Tang H."/>
            <person name="Ray J."/>
            <person name="Groenendijk J."/>
            <person name="Arikit S."/>
            <person name="Mathioni S.M."/>
            <person name="Nakano M."/>
            <person name="Shan H."/>
            <person name="Telgmann-Rauber A."/>
            <person name="Kanno A."/>
            <person name="Yue Z."/>
            <person name="Chen H."/>
            <person name="Li W."/>
            <person name="Chen Y."/>
            <person name="Xu X."/>
            <person name="Zhang Y."/>
            <person name="Luo S."/>
            <person name="Chen H."/>
            <person name="Gao J."/>
            <person name="Mao Z."/>
            <person name="Pires J.C."/>
            <person name="Luo M."/>
            <person name="Kudrna D."/>
            <person name="Wing R.A."/>
            <person name="Meyers B.C."/>
            <person name="Yi K."/>
            <person name="Kong H."/>
            <person name="Lavrijsen P."/>
            <person name="Sunseri F."/>
            <person name="Falavigna A."/>
            <person name="Ye Y."/>
            <person name="Leebens-Mack J.H."/>
            <person name="Chen G."/>
        </authorList>
    </citation>
    <scope>NUCLEOTIDE SEQUENCE [LARGE SCALE GENOMIC DNA]</scope>
    <source>
        <strain evidence="8">cv. DH0086</strain>
    </source>
</reference>
<keyword evidence="6" id="KW-0812">Transmembrane</keyword>
<comment type="cofactor">
    <cofactor evidence="5">
        <name>Fe(2+)</name>
        <dbReference type="ChEBI" id="CHEBI:29033"/>
    </cofactor>
    <text evidence="5">Binds 1 Fe(2+) ion per subunit.</text>
</comment>
<evidence type="ECO:0000313" key="7">
    <source>
        <dbReference type="EMBL" id="ONK73344.1"/>
    </source>
</evidence>
<keyword evidence="6" id="KW-0472">Membrane</keyword>
<dbReference type="EMBL" id="CM007384">
    <property type="protein sequence ID" value="ONK73344.1"/>
    <property type="molecule type" value="Genomic_DNA"/>
</dbReference>
<evidence type="ECO:0000256" key="1">
    <source>
        <dbReference type="ARBA" id="ARBA00006787"/>
    </source>
</evidence>
<evidence type="ECO:0000313" key="8">
    <source>
        <dbReference type="Proteomes" id="UP000243459"/>
    </source>
</evidence>
<accession>A0A5P1F5E8</accession>
<feature type="transmembrane region" description="Helical" evidence="6">
    <location>
        <begin position="51"/>
        <end position="71"/>
    </location>
</feature>
<gene>
    <name evidence="7" type="ORF">A4U43_C04F30030</name>
</gene>
<keyword evidence="3" id="KW-0223">Dioxygenase</keyword>
<dbReference type="Pfam" id="PF03055">
    <property type="entry name" value="RPE65"/>
    <property type="match status" value="1"/>
</dbReference>
<keyword evidence="4 5" id="KW-0408">Iron</keyword>
<dbReference type="AlphaFoldDB" id="A0A5P1F5E8"/>
<sequence length="76" mass="8566">MLEDDLPYQVRITASGNLETIGRYDFNGHLSSAIIAHPKLDPVSKEAQGGIFSWSAFFQGVAVLLFAIYQLQYWMK</sequence>
<evidence type="ECO:0000256" key="6">
    <source>
        <dbReference type="SAM" id="Phobius"/>
    </source>
</evidence>
<organism evidence="7 8">
    <name type="scientific">Asparagus officinalis</name>
    <name type="common">Garden asparagus</name>
    <dbReference type="NCBI Taxonomy" id="4686"/>
    <lineage>
        <taxon>Eukaryota</taxon>
        <taxon>Viridiplantae</taxon>
        <taxon>Streptophyta</taxon>
        <taxon>Embryophyta</taxon>
        <taxon>Tracheophyta</taxon>
        <taxon>Spermatophyta</taxon>
        <taxon>Magnoliopsida</taxon>
        <taxon>Liliopsida</taxon>
        <taxon>Asparagales</taxon>
        <taxon>Asparagaceae</taxon>
        <taxon>Asparagoideae</taxon>
        <taxon>Asparagus</taxon>
    </lineage>
</organism>
<keyword evidence="6" id="KW-1133">Transmembrane helix</keyword>
<dbReference type="GO" id="GO:0016702">
    <property type="term" value="F:oxidoreductase activity, acting on single donors with incorporation of molecular oxygen, incorporation of two atoms of oxygen"/>
    <property type="evidence" value="ECO:0007669"/>
    <property type="project" value="InterPro"/>
</dbReference>
<evidence type="ECO:0000256" key="5">
    <source>
        <dbReference type="PIRSR" id="PIRSR604294-1"/>
    </source>
</evidence>
<proteinExistence type="inferred from homology"/>
<feature type="binding site" evidence="5">
    <location>
        <position position="37"/>
    </location>
    <ligand>
        <name>Fe cation</name>
        <dbReference type="ChEBI" id="CHEBI:24875"/>
        <note>catalytic</note>
    </ligand>
</feature>
<comment type="similarity">
    <text evidence="1">Belongs to the carotenoid oxygenase family.</text>
</comment>
<keyword evidence="2 5" id="KW-0479">Metal-binding</keyword>
<name>A0A5P1F5E8_ASPOF</name>
<keyword evidence="3" id="KW-0560">Oxidoreductase</keyword>
<evidence type="ECO:0000256" key="2">
    <source>
        <dbReference type="ARBA" id="ARBA00022723"/>
    </source>
</evidence>
<protein>
    <submittedName>
        <fullName evidence="7">Uncharacterized protein</fullName>
    </submittedName>
</protein>
<evidence type="ECO:0000256" key="4">
    <source>
        <dbReference type="ARBA" id="ARBA00023004"/>
    </source>
</evidence>
<dbReference type="GO" id="GO:0046872">
    <property type="term" value="F:metal ion binding"/>
    <property type="evidence" value="ECO:0007669"/>
    <property type="project" value="UniProtKB-KW"/>
</dbReference>
<dbReference type="Gramene" id="ONK73344">
    <property type="protein sequence ID" value="ONK73344"/>
    <property type="gene ID" value="A4U43_C04F30030"/>
</dbReference>
<evidence type="ECO:0000256" key="3">
    <source>
        <dbReference type="ARBA" id="ARBA00022964"/>
    </source>
</evidence>
<keyword evidence="8" id="KW-1185">Reference proteome</keyword>